<evidence type="ECO:0000313" key="2">
    <source>
        <dbReference type="Ensembl" id="ENSMMUP00000070459.1"/>
    </source>
</evidence>
<sequence>FSFSFFFFFETEFCSVAQARVWWWRELGSLQPPPPGFKVFFTLVSQGGGITGTHHHARLIFVFLVETGFPHVGQAGLQLLAKVIHPPLPPKVMGLQVCATAPDQEISLSF</sequence>
<name>A0A5F7ZXV3_MACMU</name>
<dbReference type="PRINTS" id="PR02045">
    <property type="entry name" value="F138DOMAIN"/>
</dbReference>
<evidence type="ECO:0000313" key="3">
    <source>
        <dbReference type="Proteomes" id="UP000006718"/>
    </source>
</evidence>
<dbReference type="GeneTree" id="ENSGT01150000287179"/>
<evidence type="ECO:0000256" key="1">
    <source>
        <dbReference type="SAM" id="SignalP"/>
    </source>
</evidence>
<reference evidence="2" key="2">
    <citation type="submission" date="2019-01" db="EMBL/GenBank/DDBJ databases">
        <authorList>
            <person name="Graves T."/>
            <person name="Eichler E.E."/>
            <person name="Wilson R.K."/>
        </authorList>
    </citation>
    <scope>NUCLEOTIDE SEQUENCE [LARGE SCALE GENOMIC DNA]</scope>
    <source>
        <strain evidence="2">17573</strain>
    </source>
</reference>
<dbReference type="PANTHER" id="PTHR12138">
    <property type="entry name" value="PRIMATE-EXPANDED PROTEIN FAMILY"/>
    <property type="match status" value="1"/>
</dbReference>
<dbReference type="InParanoid" id="A0A5F7ZXV3"/>
<dbReference type="STRING" id="9544.ENSMMUP00000070459"/>
<reference evidence="3" key="1">
    <citation type="journal article" date="2007" name="Science">
        <title>Evolutionary and biomedical insights from the rhesus macaque genome.</title>
        <authorList>
            <person name="Gibbs R.A."/>
            <person name="Rogers J."/>
            <person name="Katze M.G."/>
            <person name="Bumgarner R."/>
            <person name="Weinstock G.M."/>
            <person name="Mardis E.R."/>
            <person name="Remington K.A."/>
            <person name="Strausberg R.L."/>
            <person name="Venter J.C."/>
            <person name="Wilson R.K."/>
            <person name="Batzer M.A."/>
            <person name="Bustamante C.D."/>
            <person name="Eichler E.E."/>
            <person name="Hahn M.W."/>
            <person name="Hardison R.C."/>
            <person name="Makova K.D."/>
            <person name="Miller W."/>
            <person name="Milosavljevic A."/>
            <person name="Palermo R.E."/>
            <person name="Siepel A."/>
            <person name="Sikela J.M."/>
            <person name="Attaway T."/>
            <person name="Bell S."/>
            <person name="Bernard K.E."/>
            <person name="Buhay C.J."/>
            <person name="Chandrabose M.N."/>
            <person name="Dao M."/>
            <person name="Davis C."/>
            <person name="Delehaunty K.D."/>
            <person name="Ding Y."/>
            <person name="Dinh H.H."/>
            <person name="Dugan-Rocha S."/>
            <person name="Fulton L.A."/>
            <person name="Gabisi R.A."/>
            <person name="Garner T.T."/>
            <person name="Godfrey J."/>
            <person name="Hawes A.C."/>
            <person name="Hernandez J."/>
            <person name="Hines S."/>
            <person name="Holder M."/>
            <person name="Hume J."/>
            <person name="Jhangiani S.N."/>
            <person name="Joshi V."/>
            <person name="Khan Z.M."/>
            <person name="Kirkness E.F."/>
            <person name="Cree A."/>
            <person name="Fowler R.G."/>
            <person name="Lee S."/>
            <person name="Lewis L.R."/>
            <person name="Li Z."/>
            <person name="Liu Y.-S."/>
            <person name="Moore S.M."/>
            <person name="Muzny D."/>
            <person name="Nazareth L.V."/>
            <person name="Ngo D.N."/>
            <person name="Okwuonu G.O."/>
            <person name="Pai G."/>
            <person name="Parker D."/>
            <person name="Paul H.A."/>
            <person name="Pfannkoch C."/>
            <person name="Pohl C.S."/>
            <person name="Rogers Y.-H.C."/>
            <person name="Ruiz S.J."/>
            <person name="Sabo A."/>
            <person name="Santibanez J."/>
            <person name="Schneider B.W."/>
            <person name="Smith S.M."/>
            <person name="Sodergren E."/>
            <person name="Svatek A.F."/>
            <person name="Utterback T.R."/>
            <person name="Vattathil S."/>
            <person name="Warren W."/>
            <person name="White C.S."/>
            <person name="Chinwalla A.T."/>
            <person name="Feng Y."/>
            <person name="Halpern A.L."/>
            <person name="Hillier L.W."/>
            <person name="Huang X."/>
            <person name="Minx P."/>
            <person name="Nelson J.O."/>
            <person name="Pepin K.H."/>
            <person name="Qin X."/>
            <person name="Sutton G.G."/>
            <person name="Venter E."/>
            <person name="Walenz B.P."/>
            <person name="Wallis J.W."/>
            <person name="Worley K.C."/>
            <person name="Yang S.-P."/>
            <person name="Jones S.M."/>
            <person name="Marra M.A."/>
            <person name="Rocchi M."/>
            <person name="Schein J.E."/>
            <person name="Baertsch R."/>
            <person name="Clarke L."/>
            <person name="Csuros M."/>
            <person name="Glasscock J."/>
            <person name="Harris R.A."/>
            <person name="Havlak P."/>
            <person name="Jackson A.R."/>
            <person name="Jiang H."/>
            <person name="Liu Y."/>
            <person name="Messina D.N."/>
            <person name="Shen Y."/>
            <person name="Song H.X.-Z."/>
            <person name="Wylie T."/>
            <person name="Zhang L."/>
            <person name="Birney E."/>
            <person name="Han K."/>
            <person name="Konkel M.K."/>
            <person name="Lee J."/>
            <person name="Smit A.F.A."/>
            <person name="Ullmer B."/>
            <person name="Wang H."/>
            <person name="Xing J."/>
            <person name="Burhans R."/>
            <person name="Cheng Z."/>
            <person name="Karro J.E."/>
            <person name="Ma J."/>
            <person name="Raney B."/>
            <person name="She X."/>
            <person name="Cox M.J."/>
            <person name="Demuth J.P."/>
            <person name="Dumas L.J."/>
            <person name="Han S.-G."/>
            <person name="Hopkins J."/>
            <person name="Karimpour-Fard A."/>
            <person name="Kim Y.H."/>
            <person name="Pollack J.R."/>
            <person name="Vinar T."/>
            <person name="Addo-Quaye C."/>
            <person name="Degenhardt J."/>
            <person name="Denby A."/>
            <person name="Hubisz M.J."/>
            <person name="Indap A."/>
            <person name="Kosiol C."/>
            <person name="Lahn B.T."/>
            <person name="Lawson H.A."/>
            <person name="Marklein A."/>
            <person name="Nielsen R."/>
            <person name="Vallender E.J."/>
            <person name="Clark A.G."/>
            <person name="Ferguson B."/>
            <person name="Hernandez R.D."/>
            <person name="Hirani K."/>
            <person name="Kehrer-Sawatzki H."/>
            <person name="Kolb J."/>
            <person name="Patil S."/>
            <person name="Pu L.-L."/>
            <person name="Ren Y."/>
            <person name="Smith D.G."/>
            <person name="Wheeler D.A."/>
            <person name="Schenck I."/>
            <person name="Ball E.V."/>
            <person name="Chen R."/>
            <person name="Cooper D.N."/>
            <person name="Giardine B."/>
            <person name="Hsu F."/>
            <person name="Kent W.J."/>
            <person name="Lesk A."/>
            <person name="Nelson D.L."/>
            <person name="O'brien W.E."/>
            <person name="Pruefer K."/>
            <person name="Stenson P.D."/>
            <person name="Wallace J.C."/>
            <person name="Ke H."/>
            <person name="Liu X.-M."/>
            <person name="Wang P."/>
            <person name="Xiang A.P."/>
            <person name="Yang F."/>
            <person name="Barber G.P."/>
            <person name="Haussler D."/>
            <person name="Karolchik D."/>
            <person name="Kern A.D."/>
            <person name="Kuhn R.M."/>
            <person name="Smith K.E."/>
            <person name="Zwieg A.S."/>
        </authorList>
    </citation>
    <scope>NUCLEOTIDE SEQUENCE [LARGE SCALE GENOMIC DNA]</scope>
    <source>
        <strain evidence="3">17573</strain>
    </source>
</reference>
<dbReference type="Ensembl" id="ENSMMUT00000107753.1">
    <property type="protein sequence ID" value="ENSMMUP00000070459.1"/>
    <property type="gene ID" value="ENSMMUG00000064436.1"/>
</dbReference>
<dbReference type="Proteomes" id="UP000006718">
    <property type="component" value="Chromosome 4"/>
</dbReference>
<protein>
    <submittedName>
        <fullName evidence="2">Uncharacterized protein</fullName>
    </submittedName>
</protein>
<feature type="signal peptide" evidence="1">
    <location>
        <begin position="1"/>
        <end position="19"/>
    </location>
</feature>
<accession>A0A5F7ZXV3</accession>
<keyword evidence="1" id="KW-0732">Signal</keyword>
<dbReference type="VEuPathDB" id="HostDB:ENSMMUG00000064436"/>
<organism evidence="2 3">
    <name type="scientific">Macaca mulatta</name>
    <name type="common">Rhesus macaque</name>
    <dbReference type="NCBI Taxonomy" id="9544"/>
    <lineage>
        <taxon>Eukaryota</taxon>
        <taxon>Metazoa</taxon>
        <taxon>Chordata</taxon>
        <taxon>Craniata</taxon>
        <taxon>Vertebrata</taxon>
        <taxon>Euteleostomi</taxon>
        <taxon>Mammalia</taxon>
        <taxon>Eutheria</taxon>
        <taxon>Euarchontoglires</taxon>
        <taxon>Primates</taxon>
        <taxon>Haplorrhini</taxon>
        <taxon>Catarrhini</taxon>
        <taxon>Cercopithecidae</taxon>
        <taxon>Cercopithecinae</taxon>
        <taxon>Macaca</taxon>
    </lineage>
</organism>
<dbReference type="PANTHER" id="PTHR12138:SF162">
    <property type="entry name" value="CHROMOSOME UNDETERMINED SCAFFOLD_275, WHOLE GENOME SHOTGUN SEQUENCE"/>
    <property type="match status" value="1"/>
</dbReference>
<dbReference type="AlphaFoldDB" id="A0A5F7ZXV3"/>
<reference evidence="2" key="4">
    <citation type="submission" date="2025-09" db="UniProtKB">
        <authorList>
            <consortium name="Ensembl"/>
        </authorList>
    </citation>
    <scope>IDENTIFICATION</scope>
    <source>
        <strain evidence="2">17573</strain>
    </source>
</reference>
<proteinExistence type="predicted"/>
<keyword evidence="3" id="KW-1185">Reference proteome</keyword>
<reference evidence="2" key="3">
    <citation type="submission" date="2025-08" db="UniProtKB">
        <authorList>
            <consortium name="Ensembl"/>
        </authorList>
    </citation>
    <scope>IDENTIFICATION</scope>
    <source>
        <strain evidence="2">17573</strain>
    </source>
</reference>
<feature type="chain" id="PRO_5023901082" evidence="1">
    <location>
        <begin position="20"/>
        <end position="110"/>
    </location>
</feature>